<name>A0AA86S9H0_9FABA</name>
<proteinExistence type="predicted"/>
<protein>
    <submittedName>
        <fullName evidence="1">Uncharacterized protein</fullName>
    </submittedName>
</protein>
<reference evidence="1" key="1">
    <citation type="submission" date="2023-10" db="EMBL/GenBank/DDBJ databases">
        <authorList>
            <person name="Domelevo Entfellner J.-B."/>
        </authorList>
    </citation>
    <scope>NUCLEOTIDE SEQUENCE</scope>
</reference>
<organism evidence="1 2">
    <name type="scientific">Sphenostylis stenocarpa</name>
    <dbReference type="NCBI Taxonomy" id="92480"/>
    <lineage>
        <taxon>Eukaryota</taxon>
        <taxon>Viridiplantae</taxon>
        <taxon>Streptophyta</taxon>
        <taxon>Embryophyta</taxon>
        <taxon>Tracheophyta</taxon>
        <taxon>Spermatophyta</taxon>
        <taxon>Magnoliopsida</taxon>
        <taxon>eudicotyledons</taxon>
        <taxon>Gunneridae</taxon>
        <taxon>Pentapetalae</taxon>
        <taxon>rosids</taxon>
        <taxon>fabids</taxon>
        <taxon>Fabales</taxon>
        <taxon>Fabaceae</taxon>
        <taxon>Papilionoideae</taxon>
        <taxon>50 kb inversion clade</taxon>
        <taxon>NPAAA clade</taxon>
        <taxon>indigoferoid/millettioid clade</taxon>
        <taxon>Phaseoleae</taxon>
        <taxon>Sphenostylis</taxon>
    </lineage>
</organism>
<dbReference type="Gramene" id="rna-AYBTSS11_LOCUS728">
    <property type="protein sequence ID" value="CAJ1804519.1"/>
    <property type="gene ID" value="gene-AYBTSS11_LOCUS728"/>
</dbReference>
<keyword evidence="2" id="KW-1185">Reference proteome</keyword>
<evidence type="ECO:0000313" key="1">
    <source>
        <dbReference type="EMBL" id="CAJ1804519.1"/>
    </source>
</evidence>
<dbReference type="EMBL" id="OY731398">
    <property type="protein sequence ID" value="CAJ1804519.1"/>
    <property type="molecule type" value="Genomic_DNA"/>
</dbReference>
<gene>
    <name evidence="1" type="ORF">AYBTSS11_LOCUS728</name>
</gene>
<dbReference type="Proteomes" id="UP001189624">
    <property type="component" value="Chromosome 1"/>
</dbReference>
<sequence length="56" mass="6790">MPVGLEKLKDTYENGILKSVVKMEKKEDPFEGHKWNILRVLILLEKDFSRVYWFYD</sequence>
<accession>A0AA86S9H0</accession>
<dbReference type="AlphaFoldDB" id="A0AA86S9H0"/>
<evidence type="ECO:0000313" key="2">
    <source>
        <dbReference type="Proteomes" id="UP001189624"/>
    </source>
</evidence>